<dbReference type="InterPro" id="IPR048328">
    <property type="entry name" value="Dyp_perox_C"/>
</dbReference>
<dbReference type="GO" id="GO:0046872">
    <property type="term" value="F:metal ion binding"/>
    <property type="evidence" value="ECO:0007669"/>
    <property type="project" value="UniProtKB-KW"/>
</dbReference>
<gene>
    <name evidence="11" type="ORF">PENARI_c011G01663</name>
</gene>
<name>A0A1F5LGF5_PENAI</name>
<comment type="cofactor">
    <cofactor evidence="1">
        <name>heme b</name>
        <dbReference type="ChEBI" id="CHEBI:60344"/>
    </cofactor>
</comment>
<dbReference type="PANTHER" id="PTHR30521:SF4">
    <property type="entry name" value="DEFERROCHELATASE"/>
    <property type="match status" value="1"/>
</dbReference>
<dbReference type="EMBL" id="LXJU01000011">
    <property type="protein sequence ID" value="OGE52156.1"/>
    <property type="molecule type" value="Genomic_DNA"/>
</dbReference>
<sequence length="464" mass="51898">MPDLNNIQGDVWPRLPKKAETFYFFSIEDPAVFKQKLAKLVPMITTGQEAKDTRSDLYARKKSGETGLIQLTAINISFSYTGMKKLGKTDIGDDIFSGGQYKDMVTGGLDDPQDWDKFYTGYNGTIDGVFIITGNTLAAVEKTFLHLVQPTFSNGGPTTGMRIVHTESGTVQQDDKEHFGWVDGISQPLVEGLEPATNKPREPRPVPNGVFFIGGDDDYSNQPAWAKDGSFMVFRRLRQLVPEFTSWSGKNCEDPTSMDVIRLFSSRVVGRWPDGAPLDKYPLRAPHDGEPDHPVQKENDFDYGPDVEKQARCPFASHIRQVRPRKDFPDDSQAMIRRGIPYGDWTDIEEKRGGHTLKQRGLLFVSYQSSLRSGFRFVMKEWANKSDFPHDKFAACGGQGPGIDPIIGQVRKYPGKANIPSALGIQEASDVSNRYVDVERFVIPEGGEYFFTPSISALKDELCK</sequence>
<feature type="domain" description="DyP dimeric alpha+beta barrel" evidence="10">
    <location>
        <begin position="6"/>
        <end position="147"/>
    </location>
</feature>
<evidence type="ECO:0000256" key="4">
    <source>
        <dbReference type="ARBA" id="ARBA00022723"/>
    </source>
</evidence>
<protein>
    <recommendedName>
        <fullName evidence="13">Dyp-type peroxidase</fullName>
    </recommendedName>
</protein>
<dbReference type="GO" id="GO:0020037">
    <property type="term" value="F:heme binding"/>
    <property type="evidence" value="ECO:0007669"/>
    <property type="project" value="InterPro"/>
</dbReference>
<keyword evidence="3" id="KW-0349">Heme</keyword>
<feature type="domain" description="Dyp-type peroxidase C-terminal" evidence="9">
    <location>
        <begin position="220"/>
        <end position="387"/>
    </location>
</feature>
<dbReference type="PROSITE" id="PS51404">
    <property type="entry name" value="DYP_PEROXIDASE"/>
    <property type="match status" value="1"/>
</dbReference>
<dbReference type="InterPro" id="IPR006314">
    <property type="entry name" value="Dyp_peroxidase"/>
</dbReference>
<keyword evidence="5" id="KW-0732">Signal</keyword>
<evidence type="ECO:0000313" key="11">
    <source>
        <dbReference type="EMBL" id="OGE52156.1"/>
    </source>
</evidence>
<dbReference type="STRING" id="1835702.A0A1F5LGF5"/>
<dbReference type="NCBIfam" id="TIGR01413">
    <property type="entry name" value="Dyp_perox_fam"/>
    <property type="match status" value="1"/>
</dbReference>
<dbReference type="PANTHER" id="PTHR30521">
    <property type="entry name" value="DEFERROCHELATASE/PEROXIDASE"/>
    <property type="match status" value="1"/>
</dbReference>
<dbReference type="GO" id="GO:0005829">
    <property type="term" value="C:cytosol"/>
    <property type="evidence" value="ECO:0007669"/>
    <property type="project" value="TreeGrafter"/>
</dbReference>
<evidence type="ECO:0000256" key="5">
    <source>
        <dbReference type="ARBA" id="ARBA00022729"/>
    </source>
</evidence>
<evidence type="ECO:0000259" key="10">
    <source>
        <dbReference type="Pfam" id="PF21105"/>
    </source>
</evidence>
<dbReference type="InterPro" id="IPR011008">
    <property type="entry name" value="Dimeric_a/b-barrel"/>
</dbReference>
<keyword evidence="6" id="KW-0560">Oxidoreductase</keyword>
<dbReference type="AlphaFoldDB" id="A0A1F5LGF5"/>
<evidence type="ECO:0000256" key="6">
    <source>
        <dbReference type="ARBA" id="ARBA00023002"/>
    </source>
</evidence>
<evidence type="ECO:0008006" key="13">
    <source>
        <dbReference type="Google" id="ProtNLM"/>
    </source>
</evidence>
<dbReference type="Pfam" id="PF20628">
    <property type="entry name" value="Dyp_perox_C"/>
    <property type="match status" value="1"/>
</dbReference>
<dbReference type="InterPro" id="IPR049509">
    <property type="entry name" value="DyP_N"/>
</dbReference>
<comment type="caution">
    <text evidence="11">The sequence shown here is derived from an EMBL/GenBank/DDBJ whole genome shotgun (WGS) entry which is preliminary data.</text>
</comment>
<dbReference type="Proteomes" id="UP000177622">
    <property type="component" value="Unassembled WGS sequence"/>
</dbReference>
<organism evidence="11 12">
    <name type="scientific">Penicillium arizonense</name>
    <dbReference type="NCBI Taxonomy" id="1835702"/>
    <lineage>
        <taxon>Eukaryota</taxon>
        <taxon>Fungi</taxon>
        <taxon>Dikarya</taxon>
        <taxon>Ascomycota</taxon>
        <taxon>Pezizomycotina</taxon>
        <taxon>Eurotiomycetes</taxon>
        <taxon>Eurotiomycetidae</taxon>
        <taxon>Eurotiales</taxon>
        <taxon>Aspergillaceae</taxon>
        <taxon>Penicillium</taxon>
    </lineage>
</organism>
<keyword evidence="12" id="KW-1185">Reference proteome</keyword>
<dbReference type="OrthoDB" id="3207336at2759"/>
<dbReference type="GO" id="GO:0004601">
    <property type="term" value="F:peroxidase activity"/>
    <property type="evidence" value="ECO:0007669"/>
    <property type="project" value="UniProtKB-KW"/>
</dbReference>
<keyword evidence="4" id="KW-0479">Metal-binding</keyword>
<dbReference type="Pfam" id="PF21105">
    <property type="entry name" value="DyP_N"/>
    <property type="match status" value="1"/>
</dbReference>
<keyword evidence="2" id="KW-0575">Peroxidase</keyword>
<evidence type="ECO:0000256" key="7">
    <source>
        <dbReference type="ARBA" id="ARBA00023004"/>
    </source>
</evidence>
<evidence type="ECO:0000256" key="8">
    <source>
        <dbReference type="ARBA" id="ARBA00025737"/>
    </source>
</evidence>
<evidence type="ECO:0000256" key="2">
    <source>
        <dbReference type="ARBA" id="ARBA00022559"/>
    </source>
</evidence>
<evidence type="ECO:0000256" key="1">
    <source>
        <dbReference type="ARBA" id="ARBA00001970"/>
    </source>
</evidence>
<comment type="similarity">
    <text evidence="8">Belongs to the DyP-type peroxidase family.</text>
</comment>
<dbReference type="RefSeq" id="XP_022487598.1">
    <property type="nucleotide sequence ID" value="XM_022632507.1"/>
</dbReference>
<keyword evidence="7" id="KW-0408">Iron</keyword>
<evidence type="ECO:0000256" key="3">
    <source>
        <dbReference type="ARBA" id="ARBA00022617"/>
    </source>
</evidence>
<evidence type="ECO:0000259" key="9">
    <source>
        <dbReference type="Pfam" id="PF20628"/>
    </source>
</evidence>
<reference evidence="11 12" key="1">
    <citation type="journal article" date="2016" name="Sci. Rep.">
        <title>Penicillium arizonense, a new, genome sequenced fungal species, reveals a high chemical diversity in secreted metabolites.</title>
        <authorList>
            <person name="Grijseels S."/>
            <person name="Nielsen J.C."/>
            <person name="Randelovic M."/>
            <person name="Nielsen J."/>
            <person name="Nielsen K.F."/>
            <person name="Workman M."/>
            <person name="Frisvad J.C."/>
        </authorList>
    </citation>
    <scope>NUCLEOTIDE SEQUENCE [LARGE SCALE GENOMIC DNA]</scope>
    <source>
        <strain evidence="11 12">CBS 141311</strain>
    </source>
</reference>
<proteinExistence type="inferred from homology"/>
<evidence type="ECO:0000313" key="12">
    <source>
        <dbReference type="Proteomes" id="UP000177622"/>
    </source>
</evidence>
<dbReference type="SUPFAM" id="SSF54909">
    <property type="entry name" value="Dimeric alpha+beta barrel"/>
    <property type="match status" value="1"/>
</dbReference>
<dbReference type="GeneID" id="34577241"/>
<accession>A0A1F5LGF5</accession>